<accession>A0A1W6MSW3</accession>
<evidence type="ECO:0000313" key="1">
    <source>
        <dbReference type="EMBL" id="ARN80616.1"/>
    </source>
</evidence>
<reference evidence="1 2" key="1">
    <citation type="submission" date="2017-02" db="EMBL/GenBank/DDBJ databases">
        <authorList>
            <person name="Peterson S.W."/>
        </authorList>
    </citation>
    <scope>NUCLEOTIDE SEQUENCE [LARGE SCALE GENOMIC DNA]</scope>
    <source>
        <strain evidence="1 2">S285</strain>
    </source>
</reference>
<dbReference type="Pfam" id="PF06693">
    <property type="entry name" value="DUF1190"/>
    <property type="match status" value="1"/>
</dbReference>
<keyword evidence="2" id="KW-1185">Reference proteome</keyword>
<dbReference type="InterPro" id="IPR009576">
    <property type="entry name" value="Biofilm_formation_YgiB"/>
</dbReference>
<protein>
    <recommendedName>
        <fullName evidence="3">DUF1190 domain-containing protein</fullName>
    </recommendedName>
</protein>
<dbReference type="AlphaFoldDB" id="A0A1W6MSW3"/>
<organism evidence="1 2">
    <name type="scientific">Methylocystis bryophila</name>
    <dbReference type="NCBI Taxonomy" id="655015"/>
    <lineage>
        <taxon>Bacteria</taxon>
        <taxon>Pseudomonadati</taxon>
        <taxon>Pseudomonadota</taxon>
        <taxon>Alphaproteobacteria</taxon>
        <taxon>Hyphomicrobiales</taxon>
        <taxon>Methylocystaceae</taxon>
        <taxon>Methylocystis</taxon>
    </lineage>
</organism>
<sequence>MTIPILCPIESSAQALRGPSGSVYLNAAACVAKGGRSPQLCGNAEKNAAAEFEEKAPRFETRAACERALRQPCALGYNGRGAWEGHRHGIYFTPRQDGFRIIESSGRDATVTPVAGSLAFQPRSATRLEVSISPQASRYWNWANRAAGPAGDFGVSSPDSPKGVIPPPPAVDPNFDCAAVLEPSARASAATACVLAPARRR</sequence>
<dbReference type="Proteomes" id="UP000193978">
    <property type="component" value="Chromosome"/>
</dbReference>
<dbReference type="EMBL" id="CP019948">
    <property type="protein sequence ID" value="ARN80616.1"/>
    <property type="molecule type" value="Genomic_DNA"/>
</dbReference>
<dbReference type="STRING" id="655015.B1812_05505"/>
<proteinExistence type="predicted"/>
<gene>
    <name evidence="1" type="ORF">B1812_05505</name>
</gene>
<name>A0A1W6MSW3_9HYPH</name>
<dbReference type="KEGG" id="mbry:B1812_05505"/>
<evidence type="ECO:0000313" key="2">
    <source>
        <dbReference type="Proteomes" id="UP000193978"/>
    </source>
</evidence>
<evidence type="ECO:0008006" key="3">
    <source>
        <dbReference type="Google" id="ProtNLM"/>
    </source>
</evidence>